<protein>
    <recommendedName>
        <fullName evidence="1">Stress-response A/B barrel domain-containing protein</fullName>
    </recommendedName>
</protein>
<dbReference type="RefSeq" id="WP_076172354.1">
    <property type="nucleotide sequence ID" value="NZ_MRTP01000005.1"/>
</dbReference>
<sequence>MITSILRFQFKDGVNEAEIQRVLSIIERTAKAESVAFYSLGRYFGDPQEGFTHAYCVSIPDLASLDRYFREPAHREGDFQFIPLLSKLSQMTVLNDPDPDILAKIAACRNAAVDPEWMALFDRIGLT</sequence>
<dbReference type="EMBL" id="MRTP01000005">
    <property type="protein sequence ID" value="OMF53181.1"/>
    <property type="molecule type" value="Genomic_DNA"/>
</dbReference>
<organism evidence="2 3">
    <name type="scientific">Paenibacillus rhizosphaerae</name>
    <dbReference type="NCBI Taxonomy" id="297318"/>
    <lineage>
        <taxon>Bacteria</taxon>
        <taxon>Bacillati</taxon>
        <taxon>Bacillota</taxon>
        <taxon>Bacilli</taxon>
        <taxon>Bacillales</taxon>
        <taxon>Paenibacillaceae</taxon>
        <taxon>Paenibacillus</taxon>
    </lineage>
</organism>
<accession>A0A1R1EMY9</accession>
<reference evidence="2 3" key="1">
    <citation type="submission" date="2016-11" db="EMBL/GenBank/DDBJ databases">
        <title>Paenibacillus species isolates.</title>
        <authorList>
            <person name="Beno S.M."/>
        </authorList>
    </citation>
    <scope>NUCLEOTIDE SEQUENCE [LARGE SCALE GENOMIC DNA]</scope>
    <source>
        <strain evidence="2 3">FSL R5-0378</strain>
    </source>
</reference>
<dbReference type="Pfam" id="PF07876">
    <property type="entry name" value="Dabb"/>
    <property type="match status" value="1"/>
</dbReference>
<evidence type="ECO:0000313" key="3">
    <source>
        <dbReference type="Proteomes" id="UP000187172"/>
    </source>
</evidence>
<dbReference type="Gene3D" id="3.30.70.100">
    <property type="match status" value="1"/>
</dbReference>
<dbReference type="AlphaFoldDB" id="A0A1R1EMY9"/>
<evidence type="ECO:0000259" key="1">
    <source>
        <dbReference type="PROSITE" id="PS51502"/>
    </source>
</evidence>
<keyword evidence="3" id="KW-1185">Reference proteome</keyword>
<dbReference type="InterPro" id="IPR011008">
    <property type="entry name" value="Dimeric_a/b-barrel"/>
</dbReference>
<dbReference type="Proteomes" id="UP000187172">
    <property type="component" value="Unassembled WGS sequence"/>
</dbReference>
<evidence type="ECO:0000313" key="2">
    <source>
        <dbReference type="EMBL" id="OMF53181.1"/>
    </source>
</evidence>
<comment type="caution">
    <text evidence="2">The sequence shown here is derived from an EMBL/GenBank/DDBJ whole genome shotgun (WGS) entry which is preliminary data.</text>
</comment>
<dbReference type="SUPFAM" id="SSF54909">
    <property type="entry name" value="Dimeric alpha+beta barrel"/>
    <property type="match status" value="1"/>
</dbReference>
<dbReference type="InterPro" id="IPR013097">
    <property type="entry name" value="Dabb"/>
</dbReference>
<gene>
    <name evidence="2" type="ORF">BK138_20005</name>
</gene>
<dbReference type="PROSITE" id="PS51502">
    <property type="entry name" value="S_R_A_B_BARREL"/>
    <property type="match status" value="1"/>
</dbReference>
<proteinExistence type="predicted"/>
<feature type="domain" description="Stress-response A/B barrel" evidence="1">
    <location>
        <begin position="2"/>
        <end position="96"/>
    </location>
</feature>
<name>A0A1R1EMY9_9BACL</name>